<dbReference type="GO" id="GO:0005524">
    <property type="term" value="F:ATP binding"/>
    <property type="evidence" value="ECO:0007669"/>
    <property type="project" value="UniProtKB-KW"/>
</dbReference>
<feature type="transmembrane region" description="Helical" evidence="7">
    <location>
        <begin position="163"/>
        <end position="183"/>
    </location>
</feature>
<dbReference type="Pfam" id="PF00664">
    <property type="entry name" value="ABC_membrane"/>
    <property type="match status" value="1"/>
</dbReference>
<dbReference type="Gene3D" id="1.20.1560.10">
    <property type="entry name" value="ABC transporter type 1, transmembrane domain"/>
    <property type="match status" value="1"/>
</dbReference>
<dbReference type="InterPro" id="IPR003593">
    <property type="entry name" value="AAA+_ATPase"/>
</dbReference>
<evidence type="ECO:0000256" key="1">
    <source>
        <dbReference type="ARBA" id="ARBA00004651"/>
    </source>
</evidence>
<dbReference type="GO" id="GO:0016887">
    <property type="term" value="F:ATP hydrolysis activity"/>
    <property type="evidence" value="ECO:0007669"/>
    <property type="project" value="InterPro"/>
</dbReference>
<gene>
    <name evidence="10" type="ordered locus">PMT9312_1332</name>
</gene>
<keyword evidence="6 7" id="KW-0472">Membrane</keyword>
<dbReference type="InterPro" id="IPR011527">
    <property type="entry name" value="ABC1_TM_dom"/>
</dbReference>
<feature type="transmembrane region" description="Helical" evidence="7">
    <location>
        <begin position="271"/>
        <end position="293"/>
    </location>
</feature>
<dbReference type="Proteomes" id="UP000002715">
    <property type="component" value="Chromosome"/>
</dbReference>
<evidence type="ECO:0000313" key="11">
    <source>
        <dbReference type="Proteomes" id="UP000002715"/>
    </source>
</evidence>
<dbReference type="InterPro" id="IPR039421">
    <property type="entry name" value="Type_1_exporter"/>
</dbReference>
<protein>
    <submittedName>
        <fullName evidence="10">ATPase</fullName>
    </submittedName>
</protein>
<evidence type="ECO:0000313" key="10">
    <source>
        <dbReference type="EMBL" id="ABB50392.1"/>
    </source>
</evidence>
<dbReference type="PANTHER" id="PTHR24221">
    <property type="entry name" value="ATP-BINDING CASSETTE SUB-FAMILY B"/>
    <property type="match status" value="1"/>
</dbReference>
<dbReference type="Gene3D" id="3.40.50.300">
    <property type="entry name" value="P-loop containing nucleotide triphosphate hydrolases"/>
    <property type="match status" value="1"/>
</dbReference>
<keyword evidence="3" id="KW-0547">Nucleotide-binding</keyword>
<dbReference type="PROSITE" id="PS50929">
    <property type="entry name" value="ABC_TM1F"/>
    <property type="match status" value="1"/>
</dbReference>
<dbReference type="RefSeq" id="WP_011376878.1">
    <property type="nucleotide sequence ID" value="NC_007577.1"/>
</dbReference>
<keyword evidence="4" id="KW-0067">ATP-binding</keyword>
<dbReference type="InterPro" id="IPR036640">
    <property type="entry name" value="ABC1_TM_sf"/>
</dbReference>
<feature type="domain" description="ABC transporter" evidence="8">
    <location>
        <begin position="364"/>
        <end position="576"/>
    </location>
</feature>
<dbReference type="InterPro" id="IPR003439">
    <property type="entry name" value="ABC_transporter-like_ATP-bd"/>
</dbReference>
<dbReference type="PANTHER" id="PTHR24221:SF654">
    <property type="entry name" value="ATP-BINDING CASSETTE SUB-FAMILY B MEMBER 6"/>
    <property type="match status" value="1"/>
</dbReference>
<evidence type="ECO:0000256" key="6">
    <source>
        <dbReference type="ARBA" id="ARBA00023136"/>
    </source>
</evidence>
<proteinExistence type="predicted"/>
<dbReference type="STRING" id="74546.PMT9312_1332"/>
<accession>Q319Q3</accession>
<dbReference type="GO" id="GO:0005886">
    <property type="term" value="C:plasma membrane"/>
    <property type="evidence" value="ECO:0007669"/>
    <property type="project" value="UniProtKB-SubCell"/>
</dbReference>
<evidence type="ECO:0000256" key="7">
    <source>
        <dbReference type="SAM" id="Phobius"/>
    </source>
</evidence>
<dbReference type="InterPro" id="IPR017871">
    <property type="entry name" value="ABC_transporter-like_CS"/>
</dbReference>
<dbReference type="HOGENOM" id="CLU_000604_84_3_3"/>
<keyword evidence="2 7" id="KW-0812">Transmembrane</keyword>
<sequence>MYSYLNKYQIFRIFNEYVSHIPKKRNKLIIFSFALIFITGFFELINVASLLPVLKSFTASEDLNNLQIYNFIFQLFNINTNNSKIICTTLIFIFLILISNTIKILTFYLNARIAAVIGSDLCSKVYQNAICQPYYYHLSKNTNDIISNIITGSQIIVSVVNTVLRSVLSIITFIFVLIALFWINGKIAIFSLTIFSLIYIIIMFYFKTILKNKSAKIYKINVKIVKLIQESFGNIKDIILDNSQNFFIKDYRQVDLIKRKQEAEIDLLGRLPFYFIEALALISIVLIGLFLAVYLNDSYILPILGSIGLGLQRLLRSFQELYQGWVFVQGRIKILTSFLLYLNLKTNKYLLFSDKERFDFQKSIILKNVFFKYNENLILENFNLEINKGKIIGIKGRTGRGKSTLINLIMGLLIPTKGEVLVDGVNINAVQNERIKMKYFNSISHVSQDIYLSNLSFAENIAFGVPYEQIDINRVKNAAKKAFIYDFINSTIDAFRTTVGERGINLSGGQKQRIGIARALYKGSTILILDEATSSLDYHTEELVIKNIQSNDNCLTVIMIAHRLSTLDKCDLIIEL</sequence>
<evidence type="ECO:0000256" key="4">
    <source>
        <dbReference type="ARBA" id="ARBA00022840"/>
    </source>
</evidence>
<dbReference type="InterPro" id="IPR027417">
    <property type="entry name" value="P-loop_NTPase"/>
</dbReference>
<dbReference type="eggNOG" id="COG1132">
    <property type="taxonomic scope" value="Bacteria"/>
</dbReference>
<dbReference type="EMBL" id="CP000111">
    <property type="protein sequence ID" value="ABB50392.1"/>
    <property type="molecule type" value="Genomic_DNA"/>
</dbReference>
<evidence type="ECO:0000256" key="2">
    <source>
        <dbReference type="ARBA" id="ARBA00022692"/>
    </source>
</evidence>
<evidence type="ECO:0000256" key="5">
    <source>
        <dbReference type="ARBA" id="ARBA00022989"/>
    </source>
</evidence>
<feature type="domain" description="ABC transmembrane type-1" evidence="9">
    <location>
        <begin position="30"/>
        <end position="330"/>
    </location>
</feature>
<keyword evidence="5 7" id="KW-1133">Transmembrane helix</keyword>
<dbReference type="GO" id="GO:0140359">
    <property type="term" value="F:ABC-type transporter activity"/>
    <property type="evidence" value="ECO:0007669"/>
    <property type="project" value="InterPro"/>
</dbReference>
<feature type="transmembrane region" description="Helical" evidence="7">
    <location>
        <begin position="28"/>
        <end position="54"/>
    </location>
</feature>
<dbReference type="PROSITE" id="PS50893">
    <property type="entry name" value="ABC_TRANSPORTER_2"/>
    <property type="match status" value="1"/>
</dbReference>
<name>Q319Q3_PROM9</name>
<dbReference type="AlphaFoldDB" id="Q319Q3"/>
<dbReference type="PROSITE" id="PS00211">
    <property type="entry name" value="ABC_TRANSPORTER_1"/>
    <property type="match status" value="1"/>
</dbReference>
<dbReference type="SMART" id="SM00382">
    <property type="entry name" value="AAA"/>
    <property type="match status" value="1"/>
</dbReference>
<dbReference type="KEGG" id="pmi:PMT9312_1332"/>
<organism evidence="10 11">
    <name type="scientific">Prochlorococcus marinus (strain MIT 9312)</name>
    <dbReference type="NCBI Taxonomy" id="74546"/>
    <lineage>
        <taxon>Bacteria</taxon>
        <taxon>Bacillati</taxon>
        <taxon>Cyanobacteriota</taxon>
        <taxon>Cyanophyceae</taxon>
        <taxon>Synechococcales</taxon>
        <taxon>Prochlorococcaceae</taxon>
        <taxon>Prochlorococcus</taxon>
    </lineage>
</organism>
<evidence type="ECO:0000256" key="3">
    <source>
        <dbReference type="ARBA" id="ARBA00022741"/>
    </source>
</evidence>
<feature type="transmembrane region" description="Helical" evidence="7">
    <location>
        <begin position="189"/>
        <end position="206"/>
    </location>
</feature>
<dbReference type="Pfam" id="PF00005">
    <property type="entry name" value="ABC_tran"/>
    <property type="match status" value="1"/>
</dbReference>
<dbReference type="SUPFAM" id="SSF52540">
    <property type="entry name" value="P-loop containing nucleoside triphosphate hydrolases"/>
    <property type="match status" value="1"/>
</dbReference>
<feature type="transmembrane region" description="Helical" evidence="7">
    <location>
        <begin position="83"/>
        <end position="102"/>
    </location>
</feature>
<evidence type="ECO:0000259" key="8">
    <source>
        <dbReference type="PROSITE" id="PS50893"/>
    </source>
</evidence>
<dbReference type="SUPFAM" id="SSF90123">
    <property type="entry name" value="ABC transporter transmembrane region"/>
    <property type="match status" value="1"/>
</dbReference>
<dbReference type="GO" id="GO:0034040">
    <property type="term" value="F:ATPase-coupled lipid transmembrane transporter activity"/>
    <property type="evidence" value="ECO:0007669"/>
    <property type="project" value="TreeGrafter"/>
</dbReference>
<evidence type="ECO:0000259" key="9">
    <source>
        <dbReference type="PROSITE" id="PS50929"/>
    </source>
</evidence>
<comment type="subcellular location">
    <subcellularLocation>
        <location evidence="1">Cell membrane</location>
        <topology evidence="1">Multi-pass membrane protein</topology>
    </subcellularLocation>
</comment>
<reference evidence="11" key="1">
    <citation type="submission" date="2005-07" db="EMBL/GenBank/DDBJ databases">
        <title>Complete sequence of Prochlorococcus marinus str. MIT 9312.</title>
        <authorList>
            <consortium name="US DOE Joint Genome Institute"/>
            <person name="Copeland A."/>
            <person name="Lucas S."/>
            <person name="Lapidus A."/>
            <person name="Barry K."/>
            <person name="Detter J.C."/>
            <person name="Glavina T."/>
            <person name="Hammon N."/>
            <person name="Israni S."/>
            <person name="Pitluck S."/>
            <person name="Thiel J."/>
            <person name="Schmutz J."/>
            <person name="Larimer F."/>
            <person name="Land M."/>
            <person name="Kyrpides N."/>
            <person name="Lykidis A."/>
            <person name="Richardson P."/>
        </authorList>
    </citation>
    <scope>NUCLEOTIDE SEQUENCE [LARGE SCALE GENOMIC DNA]</scope>
    <source>
        <strain evidence="11">MIT 9312</strain>
    </source>
</reference>
<dbReference type="OrthoDB" id="9762790at2"/>